<evidence type="ECO:0000256" key="1">
    <source>
        <dbReference type="SAM" id="MobiDB-lite"/>
    </source>
</evidence>
<reference evidence="3" key="1">
    <citation type="submission" date="2015-01" db="EMBL/GenBank/DDBJ databases">
        <authorList>
            <person name="Aksoy S."/>
            <person name="Warren W."/>
            <person name="Wilson R.K."/>
        </authorList>
    </citation>
    <scope>NUCLEOTIDE SEQUENCE [LARGE SCALE GENOMIC DNA]</scope>
    <source>
        <strain evidence="3">IAEA</strain>
    </source>
</reference>
<organism evidence="2 3">
    <name type="scientific">Glossina palpalis gambiensis</name>
    <dbReference type="NCBI Taxonomy" id="67801"/>
    <lineage>
        <taxon>Eukaryota</taxon>
        <taxon>Metazoa</taxon>
        <taxon>Ecdysozoa</taxon>
        <taxon>Arthropoda</taxon>
        <taxon>Hexapoda</taxon>
        <taxon>Insecta</taxon>
        <taxon>Pterygota</taxon>
        <taxon>Neoptera</taxon>
        <taxon>Endopterygota</taxon>
        <taxon>Diptera</taxon>
        <taxon>Brachycera</taxon>
        <taxon>Muscomorpha</taxon>
        <taxon>Hippoboscoidea</taxon>
        <taxon>Glossinidae</taxon>
        <taxon>Glossina</taxon>
    </lineage>
</organism>
<dbReference type="STRING" id="67801.A0A1B0C773"/>
<dbReference type="Proteomes" id="UP000092460">
    <property type="component" value="Unassembled WGS sequence"/>
</dbReference>
<reference evidence="2" key="2">
    <citation type="submission" date="2020-05" db="UniProtKB">
        <authorList>
            <consortium name="EnsemblMetazoa"/>
        </authorList>
    </citation>
    <scope>IDENTIFICATION</scope>
    <source>
        <strain evidence="2">IAEA</strain>
    </source>
</reference>
<keyword evidence="3" id="KW-1185">Reference proteome</keyword>
<feature type="compositionally biased region" description="Low complexity" evidence="1">
    <location>
        <begin position="251"/>
        <end position="275"/>
    </location>
</feature>
<dbReference type="AlphaFoldDB" id="A0A1B0C773"/>
<proteinExistence type="predicted"/>
<dbReference type="EMBL" id="JXJN01027762">
    <property type="status" value="NOT_ANNOTATED_CDS"/>
    <property type="molecule type" value="Genomic_DNA"/>
</dbReference>
<dbReference type="VEuPathDB" id="VectorBase:GPPI051063"/>
<accession>A0A1B0C773</accession>
<feature type="region of interest" description="Disordered" evidence="1">
    <location>
        <begin position="251"/>
        <end position="278"/>
    </location>
</feature>
<protein>
    <submittedName>
        <fullName evidence="2">Uncharacterized protein</fullName>
    </submittedName>
</protein>
<sequence>MDTSAAPPLPLPSTANGPPNTLWSVTETKHEIDADIMPPPITTQMPMGVRRPSLNNSVATTAPQSNLISDQQLVHLNAVTADVLKTELLDENSQNSLADALHSPEGAVVTCGVSVGGPQSPTALQYHARYGRKTSIDAMIYETNSMQSFPVTNPPTTATPMEVAAVAAAVEMAEIAKAVSVAKVDKFITDLTKSTNVEDTPPNVTEPSLFDVVPNTAAAVIDHALTDILQQAAVTSAPANTAATVVLERNLSNSSGSSPSTSGSPLTGSSPTNSLATHNSPITQDIILNSEPAVALSAALPIQQLLPAGPTGTTISVNNEVGAATASGLTTDIIMNPSVSPSTILCSDNGAATAVVPNIMTPHQVTMANSILNDIAMQPQPTQQDAAVAALAISNIIMTSPSEVNGNSVTPTAANLQPEVSSATSTAVSNMIIKAAADFISNQEQQQQQSQQQQQQAQAASATQILTGQSVTADALNPLNLLLNHSTVGSATQAAVSANNPVAEVAPPFPLAIIHKIERVIKSPCRWHYIYNYPDCVQQISYKLIKLYFQ</sequence>
<feature type="region of interest" description="Disordered" evidence="1">
    <location>
        <begin position="1"/>
        <end position="21"/>
    </location>
</feature>
<dbReference type="EnsemblMetazoa" id="GPPI051063-RA">
    <property type="protein sequence ID" value="GPPI051063-PA"/>
    <property type="gene ID" value="GPPI051063"/>
</dbReference>
<evidence type="ECO:0000313" key="2">
    <source>
        <dbReference type="EnsemblMetazoa" id="GPPI051063-PA"/>
    </source>
</evidence>
<name>A0A1B0C773_9MUSC</name>
<evidence type="ECO:0000313" key="3">
    <source>
        <dbReference type="Proteomes" id="UP000092460"/>
    </source>
</evidence>